<organism evidence="1 2">
    <name type="scientific">Rhodococcus erythropolis</name>
    <name type="common">Arthrobacter picolinophilus</name>
    <dbReference type="NCBI Taxonomy" id="1833"/>
    <lineage>
        <taxon>Bacteria</taxon>
        <taxon>Bacillati</taxon>
        <taxon>Actinomycetota</taxon>
        <taxon>Actinomycetes</taxon>
        <taxon>Mycobacteriales</taxon>
        <taxon>Nocardiaceae</taxon>
        <taxon>Rhodococcus</taxon>
        <taxon>Rhodococcus erythropolis group</taxon>
    </lineage>
</organism>
<dbReference type="GO" id="GO:0070573">
    <property type="term" value="F:metallodipeptidase activity"/>
    <property type="evidence" value="ECO:0007669"/>
    <property type="project" value="InterPro"/>
</dbReference>
<reference evidence="1 2" key="1">
    <citation type="journal article" date="2017" name="Poromechanics V (2013)">
        <title>Genomic Characterization of the Arsenic-Tolerant Actinobacterium, &lt;i&gt;Rhodococcus erythropolis&lt;/i&gt; S43.</title>
        <authorList>
            <person name="Retamal-Morales G."/>
            <person name="Mehnert M."/>
            <person name="Schwabe R."/>
            <person name="Tischler D."/>
            <person name="Schloemann M."/>
            <person name="Levican G.J."/>
        </authorList>
    </citation>
    <scope>NUCLEOTIDE SEQUENCE [LARGE SCALE GENOMIC DNA]</scope>
    <source>
        <strain evidence="1 2">S43</strain>
    </source>
</reference>
<sequence>MHTEPRSSEHLHKQILVIDGHVDLPKVNGRIADLLTDGEGQFDIPKALAGGVNAAVVTVGAGIAGRNDHGSTGRLEHESAFQSISLALNSAPNRIALGRTPDELRENARDGIFTIILGFQNAAPLTNLSELDHWVDRGVIIVGLCFIGHNTWAASSRPYPFVADPPNFDGLSVLGVQAVRLLNDRGVIVDVSQLSEAAVDATLIATRAPVLASHTGLRAHVDAERSLSDRQIRAIAAGGGLVNIVGFSPYLEPLEQSVVSRLSALWQKFGLAIPDLQTGFLSVDDPDSAEWSDNQFWEFLHCYHDILELDKPSASTQSFVDSIDHAVQLIGIDHVGLSSDFNHGGGLLDWPDASQSRHVTEALVGRGYSDLDISKLWGQNFLALWNSVQSLKVENRQRNGMRR</sequence>
<dbReference type="InterPro" id="IPR008257">
    <property type="entry name" value="Pept_M19"/>
</dbReference>
<evidence type="ECO:0000313" key="2">
    <source>
        <dbReference type="Proteomes" id="UP000325576"/>
    </source>
</evidence>
<evidence type="ECO:0000313" key="1">
    <source>
        <dbReference type="EMBL" id="KAB2582128.1"/>
    </source>
</evidence>
<evidence type="ECO:0008006" key="3">
    <source>
        <dbReference type="Google" id="ProtNLM"/>
    </source>
</evidence>
<dbReference type="EMBL" id="MRBO01000731">
    <property type="protein sequence ID" value="KAB2582128.1"/>
    <property type="molecule type" value="Genomic_DNA"/>
</dbReference>
<proteinExistence type="predicted"/>
<dbReference type="SUPFAM" id="SSF51556">
    <property type="entry name" value="Metallo-dependent hydrolases"/>
    <property type="match status" value="1"/>
</dbReference>
<dbReference type="AlphaFoldDB" id="A0A5N5DVK4"/>
<protein>
    <recommendedName>
        <fullName evidence="3">Membrane dipeptidase</fullName>
    </recommendedName>
</protein>
<dbReference type="Gene3D" id="3.20.20.140">
    <property type="entry name" value="Metal-dependent hydrolases"/>
    <property type="match status" value="1"/>
</dbReference>
<dbReference type="Pfam" id="PF01244">
    <property type="entry name" value="Peptidase_M19"/>
    <property type="match status" value="1"/>
</dbReference>
<dbReference type="PROSITE" id="PS51365">
    <property type="entry name" value="RENAL_DIPEPTIDASE_2"/>
    <property type="match status" value="1"/>
</dbReference>
<dbReference type="Gene3D" id="1.10.287.650">
    <property type="entry name" value="L27 domain"/>
    <property type="match status" value="1"/>
</dbReference>
<comment type="caution">
    <text evidence="1">The sequence shown here is derived from an EMBL/GenBank/DDBJ whole genome shotgun (WGS) entry which is preliminary data.</text>
</comment>
<dbReference type="Proteomes" id="UP000325576">
    <property type="component" value="Unassembled WGS sequence"/>
</dbReference>
<dbReference type="InterPro" id="IPR032466">
    <property type="entry name" value="Metal_Hydrolase"/>
</dbReference>
<gene>
    <name evidence="1" type="ORF">BS297_27325</name>
</gene>
<accession>A0A5N5DVK4</accession>
<dbReference type="GO" id="GO:0006508">
    <property type="term" value="P:proteolysis"/>
    <property type="evidence" value="ECO:0007669"/>
    <property type="project" value="InterPro"/>
</dbReference>
<dbReference type="PANTHER" id="PTHR10443:SF12">
    <property type="entry name" value="DIPEPTIDASE"/>
    <property type="match status" value="1"/>
</dbReference>
<name>A0A5N5DVK4_RHOER</name>
<dbReference type="PANTHER" id="PTHR10443">
    <property type="entry name" value="MICROSOMAL DIPEPTIDASE"/>
    <property type="match status" value="1"/>
</dbReference>